<dbReference type="PROSITE" id="PS51257">
    <property type="entry name" value="PROKAR_LIPOPROTEIN"/>
    <property type="match status" value="1"/>
</dbReference>
<comment type="caution">
    <text evidence="4">The sequence shown here is derived from an EMBL/GenBank/DDBJ whole genome shotgun (WGS) entry which is preliminary data.</text>
</comment>
<dbReference type="GeneID" id="48975289"/>
<dbReference type="AlphaFoldDB" id="A0A2A6M1P1"/>
<evidence type="ECO:0008006" key="7">
    <source>
        <dbReference type="Google" id="ProtNLM"/>
    </source>
</evidence>
<proteinExistence type="predicted"/>
<sequence>MRDHICLERAAPHRPASLMRRSLAAFLCWSFASCAVPLSASGAALAEDGKSSRGKSDAGGSTGDTGTGGGHSSRPAAEDSRNRETRSQEDAREAVAKGEILPLSRLLALVDHNLYGMVIAVDLVRYMGSDVYQLKTRDGAGVIRDLRIDARTGRFVKF</sequence>
<dbReference type="RefSeq" id="WP_014330715.1">
    <property type="nucleotide sequence ID" value="NZ_BJNI01000194.1"/>
</dbReference>
<reference evidence="3" key="3">
    <citation type="submission" date="2019-10" db="EMBL/GenBank/DDBJ databases">
        <authorList>
            <person name="Sugawara M."/>
            <person name="Epstein B."/>
            <person name="Badgley B."/>
            <person name="Unno T."/>
            <person name="Xu L."/>
            <person name="Reese J."/>
            <person name="Gyaneshwar P."/>
            <person name="Denny R."/>
            <person name="Mudege J."/>
            <person name="Bharti A."/>
            <person name="Farmer A."/>
            <person name="May G."/>
            <person name="Woodward J."/>
            <person name="Medigue C."/>
            <person name="Vallenet D."/>
            <person name="Lajus A."/>
            <person name="Rouy Z."/>
            <person name="Martinez-Vaz B."/>
            <person name="Tiffin P."/>
            <person name="Young N."/>
            <person name="Sadowsky M."/>
        </authorList>
    </citation>
    <scope>NUCLEOTIDE SEQUENCE</scope>
    <source>
        <strain evidence="3">USDA205</strain>
    </source>
</reference>
<feature type="chain" id="PRO_5036035693" description="PepSY domain-containing protein" evidence="2">
    <location>
        <begin position="36"/>
        <end position="158"/>
    </location>
</feature>
<dbReference type="EMBL" id="WISZ01000063">
    <property type="protein sequence ID" value="MQX07910.1"/>
    <property type="molecule type" value="Genomic_DNA"/>
</dbReference>
<dbReference type="Proteomes" id="UP000220353">
    <property type="component" value="Unassembled WGS sequence"/>
</dbReference>
<dbReference type="Proteomes" id="UP000466694">
    <property type="component" value="Unassembled WGS sequence"/>
</dbReference>
<evidence type="ECO:0000256" key="2">
    <source>
        <dbReference type="SAM" id="SignalP"/>
    </source>
</evidence>
<feature type="signal peptide" evidence="2">
    <location>
        <begin position="1"/>
        <end position="35"/>
    </location>
</feature>
<feature type="compositionally biased region" description="Basic and acidic residues" evidence="1">
    <location>
        <begin position="47"/>
        <end position="56"/>
    </location>
</feature>
<evidence type="ECO:0000313" key="3">
    <source>
        <dbReference type="EMBL" id="MQX07910.1"/>
    </source>
</evidence>
<organism evidence="4 5">
    <name type="scientific">Rhizobium fredii</name>
    <name type="common">Sinorhizobium fredii</name>
    <dbReference type="NCBI Taxonomy" id="380"/>
    <lineage>
        <taxon>Bacteria</taxon>
        <taxon>Pseudomonadati</taxon>
        <taxon>Pseudomonadota</taxon>
        <taxon>Alphaproteobacteria</taxon>
        <taxon>Hyphomicrobiales</taxon>
        <taxon>Rhizobiaceae</taxon>
        <taxon>Sinorhizobium/Ensifer group</taxon>
        <taxon>Sinorhizobium</taxon>
    </lineage>
</organism>
<gene>
    <name evidence="4" type="ORF">CO661_08785</name>
    <name evidence="3" type="ORF">GHK48_06190</name>
</gene>
<feature type="compositionally biased region" description="Gly residues" evidence="1">
    <location>
        <begin position="60"/>
        <end position="71"/>
    </location>
</feature>
<feature type="region of interest" description="Disordered" evidence="1">
    <location>
        <begin position="46"/>
        <end position="94"/>
    </location>
</feature>
<evidence type="ECO:0000313" key="4">
    <source>
        <dbReference type="EMBL" id="PDT48548.1"/>
    </source>
</evidence>
<evidence type="ECO:0000313" key="6">
    <source>
        <dbReference type="Proteomes" id="UP000466694"/>
    </source>
</evidence>
<name>A0A2A6M1P1_RHIFR</name>
<dbReference type="EMBL" id="NWTC01000005">
    <property type="protein sequence ID" value="PDT48548.1"/>
    <property type="molecule type" value="Genomic_DNA"/>
</dbReference>
<keyword evidence="2" id="KW-0732">Signal</keyword>
<evidence type="ECO:0000313" key="5">
    <source>
        <dbReference type="Proteomes" id="UP000220353"/>
    </source>
</evidence>
<feature type="compositionally biased region" description="Basic and acidic residues" evidence="1">
    <location>
        <begin position="76"/>
        <end position="94"/>
    </location>
</feature>
<reference evidence="4 5" key="2">
    <citation type="submission" date="2017-09" db="EMBL/GenBank/DDBJ databases">
        <title>Comparative genomics of rhizobia isolated from Phaseolus vulgaris in China.</title>
        <authorList>
            <person name="Tong W."/>
        </authorList>
    </citation>
    <scope>NUCLEOTIDE SEQUENCE [LARGE SCALE GENOMIC DNA]</scope>
    <source>
        <strain evidence="4 5">PCH1</strain>
    </source>
</reference>
<protein>
    <recommendedName>
        <fullName evidence="7">PepSY domain-containing protein</fullName>
    </recommendedName>
</protein>
<evidence type="ECO:0000256" key="1">
    <source>
        <dbReference type="SAM" id="MobiDB-lite"/>
    </source>
</evidence>
<reference evidence="3 6" key="1">
    <citation type="journal article" date="2013" name="Genome Biol.">
        <title>Comparative genomics of the core and accessory genomes of 48 Sinorhizobium strains comprising five genospecies.</title>
        <authorList>
            <person name="Sugawara M."/>
            <person name="Epstein B."/>
            <person name="Badgley B.D."/>
            <person name="Unno T."/>
            <person name="Xu L."/>
            <person name="Reese J."/>
            <person name="Gyaneshwar P."/>
            <person name="Denny R."/>
            <person name="Mudge J."/>
            <person name="Bharti A.K."/>
            <person name="Farmer A.D."/>
            <person name="May G.D."/>
            <person name="Woodward J.E."/>
            <person name="Medigue C."/>
            <person name="Vallenet D."/>
            <person name="Lajus A."/>
            <person name="Rouy Z."/>
            <person name="Martinez-Vaz B."/>
            <person name="Tiffin P."/>
            <person name="Young N.D."/>
            <person name="Sadowsky M.J."/>
        </authorList>
    </citation>
    <scope>NUCLEOTIDE SEQUENCE [LARGE SCALE GENOMIC DNA]</scope>
    <source>
        <strain evidence="3 6">USDA205</strain>
    </source>
</reference>
<accession>A0A2A6M1P1</accession>